<reference evidence="5" key="1">
    <citation type="journal article" date="2020" name="BMC Genomics">
        <title>Correction to: Identification and distribution of gene clusters required for synthesis of sphingolipid metabolism inhibitors in diverse species of the filamentous fungus Fusarium.</title>
        <authorList>
            <person name="Kim H.S."/>
            <person name="Lohmar J.M."/>
            <person name="Busman M."/>
            <person name="Brown D.W."/>
            <person name="Naumann T.A."/>
            <person name="Divon H.H."/>
            <person name="Lysoe E."/>
            <person name="Uhlig S."/>
            <person name="Proctor R.H."/>
        </authorList>
    </citation>
    <scope>NUCLEOTIDE SEQUENCE</scope>
    <source>
        <strain evidence="5">NRRL 22465</strain>
    </source>
</reference>
<dbReference type="InterPro" id="IPR015943">
    <property type="entry name" value="WD40/YVTN_repeat-like_dom_sf"/>
</dbReference>
<evidence type="ECO:0000259" key="4">
    <source>
        <dbReference type="PROSITE" id="PS50837"/>
    </source>
</evidence>
<dbReference type="PROSITE" id="PS00678">
    <property type="entry name" value="WD_REPEATS_1"/>
    <property type="match status" value="3"/>
</dbReference>
<organism evidence="5 6">
    <name type="scientific">Fusarium zealandicum</name>
    <dbReference type="NCBI Taxonomy" id="1053134"/>
    <lineage>
        <taxon>Eukaryota</taxon>
        <taxon>Fungi</taxon>
        <taxon>Dikarya</taxon>
        <taxon>Ascomycota</taxon>
        <taxon>Pezizomycotina</taxon>
        <taxon>Sordariomycetes</taxon>
        <taxon>Hypocreomycetidae</taxon>
        <taxon>Hypocreales</taxon>
        <taxon>Nectriaceae</taxon>
        <taxon>Fusarium</taxon>
        <taxon>Fusarium staphyleae species complex</taxon>
    </lineage>
</organism>
<evidence type="ECO:0000313" key="6">
    <source>
        <dbReference type="Proteomes" id="UP000635477"/>
    </source>
</evidence>
<name>A0A8H4UFM5_9HYPO</name>
<evidence type="ECO:0000256" key="1">
    <source>
        <dbReference type="ARBA" id="ARBA00022574"/>
    </source>
</evidence>
<feature type="repeat" description="WD" evidence="3">
    <location>
        <begin position="1154"/>
        <end position="1190"/>
    </location>
</feature>
<feature type="repeat" description="WD" evidence="3">
    <location>
        <begin position="945"/>
        <end position="981"/>
    </location>
</feature>
<dbReference type="Proteomes" id="UP000635477">
    <property type="component" value="Unassembled WGS sequence"/>
</dbReference>
<keyword evidence="2" id="KW-0677">Repeat</keyword>
<comment type="caution">
    <text evidence="5">The sequence shown here is derived from an EMBL/GenBank/DDBJ whole genome shotgun (WGS) entry which is preliminary data.</text>
</comment>
<evidence type="ECO:0000313" key="5">
    <source>
        <dbReference type="EMBL" id="KAF4975683.1"/>
    </source>
</evidence>
<protein>
    <recommendedName>
        <fullName evidence="4">NACHT domain-containing protein</fullName>
    </recommendedName>
</protein>
<dbReference type="Gene3D" id="3.40.50.300">
    <property type="entry name" value="P-loop containing nucleotide triphosphate hydrolases"/>
    <property type="match status" value="1"/>
</dbReference>
<dbReference type="Pfam" id="PF24883">
    <property type="entry name" value="NPHP3_N"/>
    <property type="match status" value="1"/>
</dbReference>
<dbReference type="AlphaFoldDB" id="A0A8H4UFM5"/>
<dbReference type="InterPro" id="IPR056125">
    <property type="entry name" value="DUF7708"/>
</dbReference>
<dbReference type="InterPro" id="IPR007111">
    <property type="entry name" value="NACHT_NTPase"/>
</dbReference>
<evidence type="ECO:0000256" key="2">
    <source>
        <dbReference type="ARBA" id="ARBA00022737"/>
    </source>
</evidence>
<dbReference type="EMBL" id="JABEYC010000617">
    <property type="protein sequence ID" value="KAF4975683.1"/>
    <property type="molecule type" value="Genomic_DNA"/>
</dbReference>
<keyword evidence="1 3" id="KW-0853">WD repeat</keyword>
<dbReference type="PANTHER" id="PTHR19879:SF9">
    <property type="entry name" value="TRANSCRIPTION INITIATION FACTOR TFIID SUBUNIT 5"/>
    <property type="match status" value="1"/>
</dbReference>
<proteinExistence type="predicted"/>
<feature type="domain" description="NACHT" evidence="4">
    <location>
        <begin position="273"/>
        <end position="410"/>
    </location>
</feature>
<dbReference type="PRINTS" id="PR00320">
    <property type="entry name" value="GPROTEINBRPT"/>
</dbReference>
<dbReference type="PROSITE" id="PS50837">
    <property type="entry name" value="NACHT"/>
    <property type="match status" value="1"/>
</dbReference>
<feature type="repeat" description="WD" evidence="3">
    <location>
        <begin position="1069"/>
        <end position="1103"/>
    </location>
</feature>
<gene>
    <name evidence="5" type="ORF">FZEAL_7573</name>
</gene>
<dbReference type="PANTHER" id="PTHR19879">
    <property type="entry name" value="TRANSCRIPTION INITIATION FACTOR TFIID"/>
    <property type="match status" value="1"/>
</dbReference>
<feature type="repeat" description="WD" evidence="3">
    <location>
        <begin position="986"/>
        <end position="1027"/>
    </location>
</feature>
<dbReference type="InterPro" id="IPR019775">
    <property type="entry name" value="WD40_repeat_CS"/>
</dbReference>
<dbReference type="InterPro" id="IPR011047">
    <property type="entry name" value="Quinoprotein_ADH-like_sf"/>
</dbReference>
<evidence type="ECO:0000256" key="3">
    <source>
        <dbReference type="PROSITE-ProRule" id="PRU00221"/>
    </source>
</evidence>
<dbReference type="PROSITE" id="PS50294">
    <property type="entry name" value="WD_REPEATS_REGION"/>
    <property type="match status" value="5"/>
</dbReference>
<dbReference type="Pfam" id="PF00400">
    <property type="entry name" value="WD40"/>
    <property type="match status" value="2"/>
</dbReference>
<dbReference type="InterPro" id="IPR013087">
    <property type="entry name" value="Znf_C2H2_type"/>
</dbReference>
<dbReference type="InterPro" id="IPR027417">
    <property type="entry name" value="P-loop_NTPase"/>
</dbReference>
<reference evidence="5" key="2">
    <citation type="submission" date="2020-05" db="EMBL/GenBank/DDBJ databases">
        <authorList>
            <person name="Kim H.-S."/>
            <person name="Proctor R.H."/>
            <person name="Brown D.W."/>
        </authorList>
    </citation>
    <scope>NUCLEOTIDE SEQUENCE</scope>
    <source>
        <strain evidence="5">NRRL 22465</strain>
    </source>
</reference>
<dbReference type="InterPro" id="IPR056884">
    <property type="entry name" value="NPHP3-like_N"/>
</dbReference>
<feature type="repeat" description="WD" evidence="3">
    <location>
        <begin position="1112"/>
        <end position="1153"/>
    </location>
</feature>
<dbReference type="PROSITE" id="PS50082">
    <property type="entry name" value="WD_REPEATS_2"/>
    <property type="match status" value="5"/>
</dbReference>
<dbReference type="SUPFAM" id="SSF50998">
    <property type="entry name" value="Quinoprotein alcohol dehydrogenase-like"/>
    <property type="match status" value="1"/>
</dbReference>
<dbReference type="InterPro" id="IPR055442">
    <property type="entry name" value="Beta-prop_EML-like_2nd"/>
</dbReference>
<dbReference type="SMART" id="SM00320">
    <property type="entry name" value="WD40"/>
    <property type="match status" value="7"/>
</dbReference>
<dbReference type="InterPro" id="IPR020472">
    <property type="entry name" value="WD40_PAC1"/>
</dbReference>
<sequence length="1190" mass="131960">MAQRMIERACDRFRREISLEEATLIETTTTIDDVKLAIRQVEQQLAARQLLRDMDRVIPFIDAIERYSKALDVAANGTPYLPWIWAPIKFVLQAAQDYTHALDKILSAYGDIGLQMPRFSRFVKTFPKDHTFQRLVAFLFEDILEFHRQAYAMIRKPGWKIFFKSAWGGFDHRFGSLLNSISRISDQIDREAMSIDISQAAEQRQKEAEEATQRVERWRNQQRDIVLNWLETSATEQENKLEMLRGRCHEGTLQWVTKSPKLRGWLQRGHGKQVLWLYGKPGSGKSVLGAQLVSFLRADTSRNVCFFFCDFNTPTSAASGHIFRAITAQIVHLLSTAAPYLYSECVAKGQKPTADVLKRLLPGLLSSIDDIRLIVDGVDEISTSEHRKLLSDMLFLTKGASGCKLLLISQDIPSISVQLSKQPRFSMADETINIQKDISAIVEHSLREIDSQHEGALGETVLQDLLSDVLNKAEGMFLWVHLVLELLRNASCIEDLRLQISSLPATLAEAYGKILNSICSRCSEHDIARIRRVFAWLRYQKGKRPLRKHQIRIGISLFPGRDTLNERTNPLPNATDICKPLIEGGPDGSLVFVHSTVAQFLDKPDAPFINKAESQASIAYACICQVFQGLDLLTLSSTSTSAIAIASGFLSLWPYANELWVEHLLDCFEVEHAAISASIQAVVDRANLLCLKLQVLSPLGSCEGSDSPDNSGQDKRWSNLAKNTDPCVMDLMINLQNVPGPSNRDQPPLTQAMGVYQSIVKSLMQGNGIDGISQESLLAFKELHGPTAFLCNIRGCERAVAGFSSMYKLKDHQALHSGELQCPEGSCAYNDVGFSSIRSLQQHKKKHHGAARLEQVPKRLRRVGKLHREMLSNELNDEDRWVCISNPQAARKLKVNWRQAIETPRPIVNVQFSPDGKKIAAGSDKGVFIFDADSGAPIQVLEHGLISDDGYMGSICFSPDGDYLATTSNYGNITIWDLESGYKEFIDGLGESVHSVCYAPDGSTIASGGEDHTVCLWDVQTRACITTLDLPNLIWSIAFSPNGKYMAAGCSDGNAYIYHTKSASLFATLHGHIDSVSSVAFSPDSNQLATGSKDFTLKIWELSDPPSCLETLEGHKECVSSVVFTPNGRWVVSGSDDQEVRFWDAKTGESQVTLTGHATYVTSVAVSPTGNNLATADGSGTLGIWTLQEL</sequence>
<dbReference type="Gene3D" id="3.30.160.60">
    <property type="entry name" value="Classic Zinc Finger"/>
    <property type="match status" value="1"/>
</dbReference>
<dbReference type="InterPro" id="IPR001680">
    <property type="entry name" value="WD40_rpt"/>
</dbReference>
<dbReference type="CDD" id="cd00200">
    <property type="entry name" value="WD40"/>
    <property type="match status" value="1"/>
</dbReference>
<accession>A0A8H4UFM5</accession>
<dbReference type="Pfam" id="PF24809">
    <property type="entry name" value="DUF7708"/>
    <property type="match status" value="1"/>
</dbReference>
<dbReference type="SMART" id="SM00355">
    <property type="entry name" value="ZnF_C2H2"/>
    <property type="match status" value="2"/>
</dbReference>
<dbReference type="OrthoDB" id="7464126at2759"/>
<dbReference type="SUPFAM" id="SSF52540">
    <property type="entry name" value="P-loop containing nucleoside triphosphate hydrolases"/>
    <property type="match status" value="1"/>
</dbReference>
<keyword evidence="6" id="KW-1185">Reference proteome</keyword>
<dbReference type="Gene3D" id="2.130.10.10">
    <property type="entry name" value="YVTN repeat-like/Quinoprotein amine dehydrogenase"/>
    <property type="match status" value="1"/>
</dbReference>
<dbReference type="Pfam" id="PF23414">
    <property type="entry name" value="Beta-prop_EML_2"/>
    <property type="match status" value="1"/>
</dbReference>